<sequence>MGFWEAAVIIVALVTIGKVMSGGRWNRQTRRWERYSEHNPYVRQGVVSNPDAVTKADLARINERLATLEKLVTDPARRLSDEIDQLRR</sequence>
<dbReference type="Proteomes" id="UP000515292">
    <property type="component" value="Chromosome"/>
</dbReference>
<gene>
    <name evidence="2" type="ORF">H3309_07965</name>
</gene>
<evidence type="ECO:0000313" key="3">
    <source>
        <dbReference type="Proteomes" id="UP000515292"/>
    </source>
</evidence>
<organism evidence="2 3">
    <name type="scientific">Sandaracinobacteroides saxicola</name>
    <dbReference type="NCBI Taxonomy" id="2759707"/>
    <lineage>
        <taxon>Bacteria</taxon>
        <taxon>Pseudomonadati</taxon>
        <taxon>Pseudomonadota</taxon>
        <taxon>Alphaproteobacteria</taxon>
        <taxon>Sphingomonadales</taxon>
        <taxon>Sphingosinicellaceae</taxon>
        <taxon>Sandaracinobacteroides</taxon>
    </lineage>
</organism>
<keyword evidence="1" id="KW-0472">Membrane</keyword>
<keyword evidence="1" id="KW-1133">Transmembrane helix</keyword>
<evidence type="ECO:0000313" key="2">
    <source>
        <dbReference type="EMBL" id="QMW24374.1"/>
    </source>
</evidence>
<dbReference type="AlphaFoldDB" id="A0A7G5ILY2"/>
<proteinExistence type="predicted"/>
<evidence type="ECO:0000256" key="1">
    <source>
        <dbReference type="SAM" id="Phobius"/>
    </source>
</evidence>
<keyword evidence="3" id="KW-1185">Reference proteome</keyword>
<reference evidence="2 3" key="1">
    <citation type="submission" date="2020-07" db="EMBL/GenBank/DDBJ databases">
        <title>Complete genome sequence for Sandaracinobacter sp. M6.</title>
        <authorList>
            <person name="Tang Y."/>
            <person name="Liu Q."/>
            <person name="Guo Z."/>
            <person name="Lei P."/>
            <person name="Huang B."/>
        </authorList>
    </citation>
    <scope>NUCLEOTIDE SEQUENCE [LARGE SCALE GENOMIC DNA]</scope>
    <source>
        <strain evidence="2 3">M6</strain>
    </source>
</reference>
<keyword evidence="1" id="KW-0812">Transmembrane</keyword>
<dbReference type="RefSeq" id="WP_182298232.1">
    <property type="nucleotide sequence ID" value="NZ_CP059851.1"/>
</dbReference>
<dbReference type="EMBL" id="CP059851">
    <property type="protein sequence ID" value="QMW24374.1"/>
    <property type="molecule type" value="Genomic_DNA"/>
</dbReference>
<accession>A0A7G5ILY2</accession>
<protein>
    <submittedName>
        <fullName evidence="2">Uncharacterized protein</fullName>
    </submittedName>
</protein>
<name>A0A7G5ILY2_9SPHN</name>
<dbReference type="KEGG" id="sand:H3309_07965"/>
<feature type="transmembrane region" description="Helical" evidence="1">
    <location>
        <begin position="6"/>
        <end position="25"/>
    </location>
</feature>